<reference evidence="5" key="2">
    <citation type="submission" date="2016-03" db="EMBL/GenBank/DDBJ databases">
        <authorList>
            <person name="Ploux O."/>
        </authorList>
    </citation>
    <scope>NUCLEOTIDE SEQUENCE [LARGE SCALE GENOMIC DNA]</scope>
    <source>
        <strain evidence="5">PP9</strain>
    </source>
</reference>
<evidence type="ECO:0000256" key="3">
    <source>
        <dbReference type="ARBA" id="ARBA00023163"/>
    </source>
</evidence>
<gene>
    <name evidence="4" type="ORF">ATY39_06105</name>
</gene>
<name>A0A143HBF4_9BACL</name>
<dbReference type="AlphaFoldDB" id="A0A143HBF4"/>
<keyword evidence="1" id="KW-0805">Transcription regulation</keyword>
<dbReference type="InterPro" id="IPR047057">
    <property type="entry name" value="MerR_fam"/>
</dbReference>
<dbReference type="SUPFAM" id="SSF55136">
    <property type="entry name" value="Probable bacterial effector-binding domain"/>
    <property type="match status" value="1"/>
</dbReference>
<dbReference type="Gene3D" id="3.20.80.10">
    <property type="entry name" value="Regulatory factor, effector binding domain"/>
    <property type="match status" value="1"/>
</dbReference>
<accession>A0A143HBF4</accession>
<dbReference type="SUPFAM" id="SSF46955">
    <property type="entry name" value="Putative DNA-binding domain"/>
    <property type="match status" value="1"/>
</dbReference>
<dbReference type="RefSeq" id="WP_066787311.1">
    <property type="nucleotide sequence ID" value="NZ_BJVD01000001.1"/>
</dbReference>
<dbReference type="InterPro" id="IPR000551">
    <property type="entry name" value="MerR-type_HTH_dom"/>
</dbReference>
<dbReference type="GO" id="GO:0003677">
    <property type="term" value="F:DNA binding"/>
    <property type="evidence" value="ECO:0007669"/>
    <property type="project" value="UniProtKB-KW"/>
</dbReference>
<dbReference type="PANTHER" id="PTHR30204">
    <property type="entry name" value="REDOX-CYCLING DRUG-SENSING TRANSCRIPTIONAL ACTIVATOR SOXR"/>
    <property type="match status" value="1"/>
</dbReference>
<dbReference type="CDD" id="cd04782">
    <property type="entry name" value="HTH_BltR"/>
    <property type="match status" value="1"/>
</dbReference>
<dbReference type="SMART" id="SM00422">
    <property type="entry name" value="HTH_MERR"/>
    <property type="match status" value="1"/>
</dbReference>
<evidence type="ECO:0000256" key="1">
    <source>
        <dbReference type="ARBA" id="ARBA00023015"/>
    </source>
</evidence>
<keyword evidence="3" id="KW-0804">Transcription</keyword>
<sequence length="273" mass="31804">MSEQSHKYFTTGEFAKLCHISKQTLFYYDEIGLLSPYIKEDNGYRYYTYSQYEVYIVIELLKDLGMPLKEIRNFLNNKTPIEAIQLLTSQLDEIDNKISKLQHIRTIAETTIKIIKEALEVDWESITVENLPERTLLISQHLRHATNRQYLNAVTDFIDLCNKHELYTGHPIGAILAEEEILAENFGNYSYLYTEMPSSIEKVSTIVRPAGQYIIAYHKGNDKEIAPSYHRIFEFVKEHQLAIKNFAYEEYILDEVAVNGAENYVTKIMIPIK</sequence>
<dbReference type="Pfam" id="PF06445">
    <property type="entry name" value="GyrI-like"/>
    <property type="match status" value="1"/>
</dbReference>
<dbReference type="Proteomes" id="UP000076021">
    <property type="component" value="Chromosome"/>
</dbReference>
<dbReference type="InterPro" id="IPR029442">
    <property type="entry name" value="GyrI-like"/>
</dbReference>
<dbReference type="EMBL" id="CP014806">
    <property type="protein sequence ID" value="AMW99067.1"/>
    <property type="molecule type" value="Genomic_DNA"/>
</dbReference>
<dbReference type="Gene3D" id="1.10.1660.10">
    <property type="match status" value="1"/>
</dbReference>
<dbReference type="InterPro" id="IPR015358">
    <property type="entry name" value="Tscrpt_reg_MerR_DNA-bd"/>
</dbReference>
<keyword evidence="2" id="KW-0238">DNA-binding</keyword>
<dbReference type="InterPro" id="IPR011256">
    <property type="entry name" value="Reg_factor_effector_dom_sf"/>
</dbReference>
<dbReference type="PROSITE" id="PS50937">
    <property type="entry name" value="HTH_MERR_2"/>
    <property type="match status" value="1"/>
</dbReference>
<dbReference type="Pfam" id="PF00376">
    <property type="entry name" value="MerR"/>
    <property type="match status" value="1"/>
</dbReference>
<dbReference type="STRING" id="241244.ATY39_06105"/>
<evidence type="ECO:0000256" key="2">
    <source>
        <dbReference type="ARBA" id="ARBA00023125"/>
    </source>
</evidence>
<dbReference type="InterPro" id="IPR009061">
    <property type="entry name" value="DNA-bd_dom_put_sf"/>
</dbReference>
<evidence type="ECO:0000313" key="5">
    <source>
        <dbReference type="Proteomes" id="UP000076021"/>
    </source>
</evidence>
<reference evidence="4 5" key="1">
    <citation type="journal article" date="2016" name="Genome Announc.">
        <title>Whole-Genome Sequence of Rummeliibacillus stabekisii Strain PP9 Isolated from Antarctic Soil.</title>
        <authorList>
            <person name="da Mota F.F."/>
            <person name="Vollu R.E."/>
            <person name="Jurelevicius D."/>
            <person name="Seldin L."/>
        </authorList>
    </citation>
    <scope>NUCLEOTIDE SEQUENCE [LARGE SCALE GENOMIC DNA]</scope>
    <source>
        <strain evidence="4 5">PP9</strain>
    </source>
</reference>
<dbReference type="OrthoDB" id="9773308at2"/>
<evidence type="ECO:0000313" key="4">
    <source>
        <dbReference type="EMBL" id="AMW99067.1"/>
    </source>
</evidence>
<dbReference type="Pfam" id="PF09278">
    <property type="entry name" value="MerR-DNA-bind"/>
    <property type="match status" value="1"/>
</dbReference>
<proteinExistence type="predicted"/>
<keyword evidence="5" id="KW-1185">Reference proteome</keyword>
<dbReference type="GO" id="GO:0003700">
    <property type="term" value="F:DNA-binding transcription factor activity"/>
    <property type="evidence" value="ECO:0007669"/>
    <property type="project" value="InterPro"/>
</dbReference>
<dbReference type="PANTHER" id="PTHR30204:SF85">
    <property type="entry name" value="MULTIDRUG-EFFLUX TRANSPORTER 2 REGULATOR"/>
    <property type="match status" value="1"/>
</dbReference>
<dbReference type="KEGG" id="rst:ATY39_06105"/>
<protein>
    <submittedName>
        <fullName evidence="4">Uncharacterized protein</fullName>
    </submittedName>
</protein>
<organism evidence="4 5">
    <name type="scientific">Rummeliibacillus stabekisii</name>
    <dbReference type="NCBI Taxonomy" id="241244"/>
    <lineage>
        <taxon>Bacteria</taxon>
        <taxon>Bacillati</taxon>
        <taxon>Bacillota</taxon>
        <taxon>Bacilli</taxon>
        <taxon>Bacillales</taxon>
        <taxon>Caryophanaceae</taxon>
        <taxon>Rummeliibacillus</taxon>
    </lineage>
</organism>